<dbReference type="InterPro" id="IPR029010">
    <property type="entry name" value="ThuA-like"/>
</dbReference>
<dbReference type="PANTHER" id="PTHR40469">
    <property type="entry name" value="SECRETED GLYCOSYL HYDROLASE"/>
    <property type="match status" value="1"/>
</dbReference>
<feature type="region of interest" description="Disordered" evidence="1">
    <location>
        <begin position="286"/>
        <end position="305"/>
    </location>
</feature>
<sequence>MYRKTILKAALLLACVVCFPGVSCARRPIRALIVTGQNNHNWPVSHRALQAILQNSGLFAVDLAVSPPQGGDMDAFDPDFSAYRVVILDYNGDRWSASTERRFLDYVRDGGGVVLYHAADNAFPDWEEFNRIAALGGWGGRDERSGPYLYWKDGSLVRDTTKGPGGSHGEQREYSMNGRNAEHPVVRGLPGRWIHATDELYDRMRGPANVAELLYTAYADPGRGGSGREEPLVFTVDYGKARIFHLMIGHAGPSLEDNPAMQCTGFQTLLLRGSEWAATGKVRQRVPDDFPTERKSSLRKDYRKP</sequence>
<evidence type="ECO:0000313" key="4">
    <source>
        <dbReference type="EMBL" id="MBC5615495.1"/>
    </source>
</evidence>
<evidence type="ECO:0000259" key="3">
    <source>
        <dbReference type="Pfam" id="PF06283"/>
    </source>
</evidence>
<comment type="caution">
    <text evidence="4">The sequence shown here is derived from an EMBL/GenBank/DDBJ whole genome shotgun (WGS) entry which is preliminary data.</text>
</comment>
<organism evidence="4 5">
    <name type="scientific">Alistipes hominis</name>
    <dbReference type="NCBI Taxonomy" id="2763015"/>
    <lineage>
        <taxon>Bacteria</taxon>
        <taxon>Pseudomonadati</taxon>
        <taxon>Bacteroidota</taxon>
        <taxon>Bacteroidia</taxon>
        <taxon>Bacteroidales</taxon>
        <taxon>Rikenellaceae</taxon>
        <taxon>Alistipes</taxon>
    </lineage>
</organism>
<dbReference type="EMBL" id="JACOOK010000001">
    <property type="protein sequence ID" value="MBC5615495.1"/>
    <property type="molecule type" value="Genomic_DNA"/>
</dbReference>
<keyword evidence="5" id="KW-1185">Reference proteome</keyword>
<feature type="signal peptide" evidence="2">
    <location>
        <begin position="1"/>
        <end position="25"/>
    </location>
</feature>
<evidence type="ECO:0000313" key="5">
    <source>
        <dbReference type="Proteomes" id="UP000636891"/>
    </source>
</evidence>
<dbReference type="PANTHER" id="PTHR40469:SF2">
    <property type="entry name" value="GALACTOSE-BINDING DOMAIN-LIKE SUPERFAMILY PROTEIN"/>
    <property type="match status" value="1"/>
</dbReference>
<dbReference type="RefSeq" id="WP_118458857.1">
    <property type="nucleotide sequence ID" value="NZ_JACOOK010000001.1"/>
</dbReference>
<dbReference type="Gene3D" id="3.40.50.880">
    <property type="match status" value="1"/>
</dbReference>
<evidence type="ECO:0000256" key="2">
    <source>
        <dbReference type="SAM" id="SignalP"/>
    </source>
</evidence>
<proteinExistence type="predicted"/>
<dbReference type="InterPro" id="IPR029062">
    <property type="entry name" value="Class_I_gatase-like"/>
</dbReference>
<dbReference type="SUPFAM" id="SSF52317">
    <property type="entry name" value="Class I glutamine amidotransferase-like"/>
    <property type="match status" value="1"/>
</dbReference>
<feature type="domain" description="ThuA-like" evidence="3">
    <location>
        <begin position="30"/>
        <end position="277"/>
    </location>
</feature>
<feature type="chain" id="PRO_5046736006" evidence="2">
    <location>
        <begin position="26"/>
        <end position="305"/>
    </location>
</feature>
<name>A0ABR7CJT3_9BACT</name>
<dbReference type="Proteomes" id="UP000636891">
    <property type="component" value="Unassembled WGS sequence"/>
</dbReference>
<gene>
    <name evidence="4" type="ORF">H8S08_00480</name>
</gene>
<dbReference type="Pfam" id="PF06283">
    <property type="entry name" value="ThuA"/>
    <property type="match status" value="1"/>
</dbReference>
<protein>
    <submittedName>
        <fullName evidence="4">ThuA domain-containing protein</fullName>
    </submittedName>
</protein>
<keyword evidence="2" id="KW-0732">Signal</keyword>
<evidence type="ECO:0000256" key="1">
    <source>
        <dbReference type="SAM" id="MobiDB-lite"/>
    </source>
</evidence>
<reference evidence="4 5" key="1">
    <citation type="submission" date="2020-08" db="EMBL/GenBank/DDBJ databases">
        <title>Genome public.</title>
        <authorList>
            <person name="Liu C."/>
            <person name="Sun Q."/>
        </authorList>
    </citation>
    <scope>NUCLEOTIDE SEQUENCE [LARGE SCALE GENOMIC DNA]</scope>
    <source>
        <strain evidence="4 5">New-7</strain>
    </source>
</reference>
<accession>A0ABR7CJT3</accession>